<organism evidence="4 5">
    <name type="scientific">Symbiochloris irregularis</name>
    <dbReference type="NCBI Taxonomy" id="706552"/>
    <lineage>
        <taxon>Eukaryota</taxon>
        <taxon>Viridiplantae</taxon>
        <taxon>Chlorophyta</taxon>
        <taxon>core chlorophytes</taxon>
        <taxon>Trebouxiophyceae</taxon>
        <taxon>Trebouxiales</taxon>
        <taxon>Trebouxiaceae</taxon>
        <taxon>Symbiochloris</taxon>
    </lineage>
</organism>
<feature type="transmembrane region" description="Helical" evidence="2">
    <location>
        <begin position="386"/>
        <end position="404"/>
    </location>
</feature>
<feature type="transmembrane region" description="Helical" evidence="2">
    <location>
        <begin position="217"/>
        <end position="242"/>
    </location>
</feature>
<feature type="compositionally biased region" description="Acidic residues" evidence="1">
    <location>
        <begin position="1317"/>
        <end position="1328"/>
    </location>
</feature>
<evidence type="ECO:0000259" key="3">
    <source>
        <dbReference type="Pfam" id="PF01764"/>
    </source>
</evidence>
<dbReference type="EMBL" id="JALJOQ010000073">
    <property type="protein sequence ID" value="KAK9802002.1"/>
    <property type="molecule type" value="Genomic_DNA"/>
</dbReference>
<evidence type="ECO:0000256" key="1">
    <source>
        <dbReference type="SAM" id="MobiDB-lite"/>
    </source>
</evidence>
<accession>A0AAW1P0Q3</accession>
<feature type="transmembrane region" description="Helical" evidence="2">
    <location>
        <begin position="440"/>
        <end position="462"/>
    </location>
</feature>
<keyword evidence="5" id="KW-1185">Reference proteome</keyword>
<feature type="compositionally biased region" description="Basic residues" evidence="1">
    <location>
        <begin position="761"/>
        <end position="775"/>
    </location>
</feature>
<feature type="region of interest" description="Disordered" evidence="1">
    <location>
        <begin position="813"/>
        <end position="847"/>
    </location>
</feature>
<name>A0AAW1P0Q3_9CHLO</name>
<feature type="compositionally biased region" description="Polar residues" evidence="1">
    <location>
        <begin position="833"/>
        <end position="847"/>
    </location>
</feature>
<feature type="region of interest" description="Disordered" evidence="1">
    <location>
        <begin position="749"/>
        <end position="786"/>
    </location>
</feature>
<sequence>MPPSGDGRPPAAGEQNADKPGVDGGAYPPIHTAEAEAAIESIIASSEGLMSVGQDRMPVRTAFDWDAFLAAAPEYEYELQSPQLERLRSAQSKGGSSLYSSLNRSSLTGRSSLTPSRGLHSSSSNSRSVSHSGDSSSTHNPALQQRPSLPNSSPQLSSRGSHLERWDRSQDVDKDEYEQMWRTSLSSSAGSHSGHYNPQNDVIMRIEFLGEKSMKTLVTVINLAELLALAILLLVVLCRALNGPNAFLRHKYLWILNVLFGGVCLVALGTFVTAYYMRVLQAVREGKHWSYRRKKGAKILAVELAAQMLNLLMFVAANAYVLGTSCRWFTAPVFWLDFVSWLCWNTVFCTSVVKAHSFNLWVDKKGRSKGDRPDAMVHDAPFLKTHWWLGLLWLFGLGIKIAVVQEYQKGSKYPPPSQEAEPGKACGELAWNCQARTRQIAVLVLATALFLVYVCLFLYYVWRSFRQLSTRPYRDYRMANMAVRFSMRTRSVALTFFILCLIVYDMVQFNNCSSWAADSLGYLPMHIVFTCLFCVEAFCGMPREPNDEKHLLQAWLQEFAWTEAEKLSKYKARGSSLPENHNINREPMFCFETAIKMYYYAHLVYDYEQIIDETFEAKRKVAETAGEEERPRMYCDHMDMCPVASTAKLKHKCREAKDGQLGYRPCRSDQGFWASAKKAFGLQPCPEEFRKRQDPLQHLTSTDHSPQPHPSTASPPTALQQPAAWAHKAFRNFSGLGRGSDRGGEQLQVAGLRAPQQEKPWRRKKSKGKRSRRKKGAVDVVQKSADEADLSAAEEGVHFPTGPQNAHIAADNIPNGKPNAHHASEKEDPVYTPPTSEGTGFASSSSKSLPANVAEAAEKANAEEVEFASGPSFTLGLRRVLGSWLSCNACGQSDSDSSSESGLHKPTLADTHAKPKDKEGRQQERRHPEFMLDIALGMYDLTHVEVFWERQHDTHALLAWGPSRLVVVFRGTASFANVLADLQAWQMVHPPRRGTWWNGTRPCVHRGFLQSWTANDLNKRLIARIKDVISEAALNPKLPKFLALVTGHSLGGALAQLAAYDIAMITQDLPLKVHICCYTFGAPRVGNHAFADDFNAKVPDSWSIINDQDLVARQGKFLAWYKRPGQRVLINPQGDLLVRPTFVELSIHNRPLSSSVSQHMLISYRTSLAAVVKAQADRRKRMHGGLQGMLRVLQGQFMRDILAPAGVVYDDVVKKSRWAFLEGRSFRHRKLQNPNSFRLRAPELPRARRLDEEAAAAAVAAADGYASGWDGIDFSSAWGNRPCHQRQPSSGNDSDAQGPASVAVTVEPEQNGHLDLEEGAAEDDQDAR</sequence>
<feature type="compositionally biased region" description="Basic and acidic residues" evidence="1">
    <location>
        <begin position="911"/>
        <end position="926"/>
    </location>
</feature>
<evidence type="ECO:0000313" key="5">
    <source>
        <dbReference type="Proteomes" id="UP001465755"/>
    </source>
</evidence>
<dbReference type="InterPro" id="IPR051218">
    <property type="entry name" value="Sec_MonoDiacylglyc_Lipase"/>
</dbReference>
<dbReference type="Proteomes" id="UP001465755">
    <property type="component" value="Unassembled WGS sequence"/>
</dbReference>
<feature type="transmembrane region" description="Helical" evidence="2">
    <location>
        <begin position="338"/>
        <end position="362"/>
    </location>
</feature>
<feature type="region of interest" description="Disordered" evidence="1">
    <location>
        <begin position="893"/>
        <end position="926"/>
    </location>
</feature>
<feature type="region of interest" description="Disordered" evidence="1">
    <location>
        <begin position="1280"/>
        <end position="1328"/>
    </location>
</feature>
<keyword evidence="2" id="KW-0812">Transmembrane</keyword>
<dbReference type="Pfam" id="PF01764">
    <property type="entry name" value="Lipase_3"/>
    <property type="match status" value="1"/>
</dbReference>
<dbReference type="InterPro" id="IPR002921">
    <property type="entry name" value="Fungal_lipase-type"/>
</dbReference>
<feature type="compositionally biased region" description="Polar residues" evidence="1">
    <location>
        <begin position="1286"/>
        <end position="1295"/>
    </location>
</feature>
<feature type="compositionally biased region" description="Low complexity" evidence="1">
    <location>
        <begin position="116"/>
        <end position="159"/>
    </location>
</feature>
<feature type="region of interest" description="Disordered" evidence="1">
    <location>
        <begin position="88"/>
        <end position="171"/>
    </location>
</feature>
<reference evidence="4 5" key="1">
    <citation type="journal article" date="2024" name="Nat. Commun.">
        <title>Phylogenomics reveals the evolutionary origins of lichenization in chlorophyte algae.</title>
        <authorList>
            <person name="Puginier C."/>
            <person name="Libourel C."/>
            <person name="Otte J."/>
            <person name="Skaloud P."/>
            <person name="Haon M."/>
            <person name="Grisel S."/>
            <person name="Petersen M."/>
            <person name="Berrin J.G."/>
            <person name="Delaux P.M."/>
            <person name="Dal Grande F."/>
            <person name="Keller J."/>
        </authorList>
    </citation>
    <scope>NUCLEOTIDE SEQUENCE [LARGE SCALE GENOMIC DNA]</scope>
    <source>
        <strain evidence="4 5">SAG 2036</strain>
    </source>
</reference>
<dbReference type="PANTHER" id="PTHR45856">
    <property type="entry name" value="ALPHA/BETA-HYDROLASES SUPERFAMILY PROTEIN"/>
    <property type="match status" value="1"/>
</dbReference>
<dbReference type="SUPFAM" id="SSF53474">
    <property type="entry name" value="alpha/beta-Hydrolases"/>
    <property type="match status" value="1"/>
</dbReference>
<comment type="caution">
    <text evidence="4">The sequence shown here is derived from an EMBL/GenBank/DDBJ whole genome shotgun (WGS) entry which is preliminary data.</text>
</comment>
<feature type="region of interest" description="Disordered" evidence="1">
    <location>
        <begin position="698"/>
        <end position="722"/>
    </location>
</feature>
<dbReference type="PANTHER" id="PTHR45856:SF24">
    <property type="entry name" value="FUNGAL LIPASE-LIKE DOMAIN-CONTAINING PROTEIN"/>
    <property type="match status" value="1"/>
</dbReference>
<dbReference type="Gene3D" id="3.40.50.1820">
    <property type="entry name" value="alpha/beta hydrolase"/>
    <property type="match status" value="1"/>
</dbReference>
<keyword evidence="2" id="KW-1133">Transmembrane helix</keyword>
<dbReference type="InterPro" id="IPR029058">
    <property type="entry name" value="AB_hydrolase_fold"/>
</dbReference>
<protein>
    <recommendedName>
        <fullName evidence="3">Fungal lipase-type domain-containing protein</fullName>
    </recommendedName>
</protein>
<keyword evidence="2" id="KW-0472">Membrane</keyword>
<dbReference type="CDD" id="cd00519">
    <property type="entry name" value="Lipase_3"/>
    <property type="match status" value="1"/>
</dbReference>
<feature type="compositionally biased region" description="Low complexity" evidence="1">
    <location>
        <begin position="96"/>
        <end position="107"/>
    </location>
</feature>
<dbReference type="GO" id="GO:0006629">
    <property type="term" value="P:lipid metabolic process"/>
    <property type="evidence" value="ECO:0007669"/>
    <property type="project" value="InterPro"/>
</dbReference>
<feature type="region of interest" description="Disordered" evidence="1">
    <location>
        <begin position="1"/>
        <end position="31"/>
    </location>
</feature>
<feature type="compositionally biased region" description="Basic and acidic residues" evidence="1">
    <location>
        <begin position="161"/>
        <end position="171"/>
    </location>
</feature>
<evidence type="ECO:0000313" key="4">
    <source>
        <dbReference type="EMBL" id="KAK9802002.1"/>
    </source>
</evidence>
<proteinExistence type="predicted"/>
<feature type="compositionally biased region" description="Polar residues" evidence="1">
    <location>
        <begin position="698"/>
        <end position="720"/>
    </location>
</feature>
<feature type="transmembrane region" description="Helical" evidence="2">
    <location>
        <begin position="254"/>
        <end position="276"/>
    </location>
</feature>
<feature type="domain" description="Fungal lipase-type" evidence="3">
    <location>
        <begin position="966"/>
        <end position="1113"/>
    </location>
</feature>
<feature type="transmembrane region" description="Helical" evidence="2">
    <location>
        <begin position="297"/>
        <end position="318"/>
    </location>
</feature>
<evidence type="ECO:0000256" key="2">
    <source>
        <dbReference type="SAM" id="Phobius"/>
    </source>
</evidence>
<gene>
    <name evidence="4" type="ORF">WJX73_009255</name>
</gene>